<proteinExistence type="predicted"/>
<protein>
    <submittedName>
        <fullName evidence="2">Uncharacterized protein</fullName>
    </submittedName>
</protein>
<name>A0A6G9QJW0_9GAMM</name>
<keyword evidence="1" id="KW-0732">Signal</keyword>
<gene>
    <name evidence="2" type="ORF">HBH39_10445</name>
</gene>
<dbReference type="RefSeq" id="WP_167678032.1">
    <property type="nucleotide sequence ID" value="NZ_CP050313.1"/>
</dbReference>
<organism evidence="2 3">
    <name type="scientific">Shewanella aestuarii</name>
    <dbReference type="NCBI Taxonomy" id="1028752"/>
    <lineage>
        <taxon>Bacteria</taxon>
        <taxon>Pseudomonadati</taxon>
        <taxon>Pseudomonadota</taxon>
        <taxon>Gammaproteobacteria</taxon>
        <taxon>Alteromonadales</taxon>
        <taxon>Shewanellaceae</taxon>
        <taxon>Shewanella</taxon>
    </lineage>
</organism>
<dbReference type="Proteomes" id="UP000502608">
    <property type="component" value="Chromosome"/>
</dbReference>
<keyword evidence="3" id="KW-1185">Reference proteome</keyword>
<feature type="chain" id="PRO_5026324227" evidence="1">
    <location>
        <begin position="21"/>
        <end position="544"/>
    </location>
</feature>
<dbReference type="KEGG" id="saes:HBH39_10445"/>
<feature type="signal peptide" evidence="1">
    <location>
        <begin position="1"/>
        <end position="20"/>
    </location>
</feature>
<evidence type="ECO:0000313" key="2">
    <source>
        <dbReference type="EMBL" id="QIR14854.1"/>
    </source>
</evidence>
<dbReference type="EMBL" id="CP050313">
    <property type="protein sequence ID" value="QIR14854.1"/>
    <property type="molecule type" value="Genomic_DNA"/>
</dbReference>
<sequence length="544" mass="61273">MIKTLGVTLASLLVCNVAMAEQNEELVFKSVAKDVKVFEQYGLNDDIPKLGMSSMSQGENLVEHAFRSTEYEGEVKTSEIFLVQSTDTKGNIDLRIKYDPSKLDEDEDVISRIEEVTKTEYLLRKYAESMDRSTLKVAEKANGEVEIRFNYSKYQLPQNIAYFRFMQVALTAKEGKAIKMVISNSQPFVHNDLNVTDFNQITYFDYLDNGKVYIKEKVETVTGTKKRKPITLKTTVKTIALYDNQNAVEVIDADLLAQVSDPRIREEKVNINRPLPLMADLVRRQGIDVPLPYGFSVAMRRQDMDVPFTSFDIMGINLDEFFDPATTTGVVTADSLSFRADVNILPFWNLYAIYGKIKVDASIAADYTGNIRNVLIDKLGSEFKADLACALAEKAGLPICSPAEFDIPLELDYDVVGVGTTLSVGYREFFASVNATYSSTKLRGQDWGDGIITAQPMLGYQFVDYRAQVFVGAEYQGLKANMTGNLGYIDELERDFTFDVGVKLNQWAYLIGFNKQIGKHYNISALYNKGETRSAYTLNFGYRF</sequence>
<evidence type="ECO:0000256" key="1">
    <source>
        <dbReference type="SAM" id="SignalP"/>
    </source>
</evidence>
<accession>A0A6G9QJW0</accession>
<dbReference type="AlphaFoldDB" id="A0A6G9QJW0"/>
<reference evidence="2 3" key="1">
    <citation type="submission" date="2020-03" db="EMBL/GenBank/DDBJ databases">
        <title>Complete genome sequence of Shewanella sp.</title>
        <authorList>
            <person name="Kim Y.-S."/>
            <person name="Kim S.-J."/>
            <person name="Jung H.-K."/>
            <person name="Kim K.-H."/>
        </authorList>
    </citation>
    <scope>NUCLEOTIDE SEQUENCE [LARGE SCALE GENOMIC DNA]</scope>
    <source>
        <strain evidence="2 3">PN3F2</strain>
    </source>
</reference>
<evidence type="ECO:0000313" key="3">
    <source>
        <dbReference type="Proteomes" id="UP000502608"/>
    </source>
</evidence>